<sequence>MRRIGPAWFALLAVALFILSAGCGARTNETGGSGGNGTPEGGGSGQTVSEAKITLFFTDDEMSDIVEQQTVIRYTDDEDKLKQALEALRTGAKEGAVSLWEKAEFKSVKAEGGAVTLDIHLPDEARFGAPGEALALESLKRTLFQFEEVESIEVLVDGEAVDSLMGHEELPHPIVRDESA</sequence>
<evidence type="ECO:0000256" key="1">
    <source>
        <dbReference type="SAM" id="SignalP"/>
    </source>
</evidence>
<evidence type="ECO:0000313" key="4">
    <source>
        <dbReference type="Proteomes" id="UP000680304"/>
    </source>
</evidence>
<feature type="chain" id="PRO_5045669702" description="GerMN domain-containing protein" evidence="1">
    <location>
        <begin position="26"/>
        <end position="180"/>
    </location>
</feature>
<reference evidence="3 4" key="1">
    <citation type="submission" date="2021-04" db="EMBL/GenBank/DDBJ databases">
        <title>Draft genome sequence of Paenibacillus cisolokensis, LC2-13A.</title>
        <authorList>
            <person name="Uke A."/>
            <person name="Chhe C."/>
            <person name="Baramee S."/>
            <person name="Kosugi A."/>
        </authorList>
    </citation>
    <scope>NUCLEOTIDE SEQUENCE [LARGE SCALE GENOMIC DNA]</scope>
    <source>
        <strain evidence="3 4">LC2-13A</strain>
    </source>
</reference>
<dbReference type="PROSITE" id="PS51257">
    <property type="entry name" value="PROKAR_LIPOPROTEIN"/>
    <property type="match status" value="1"/>
</dbReference>
<protein>
    <recommendedName>
        <fullName evidence="2">GerMN domain-containing protein</fullName>
    </recommendedName>
</protein>
<feature type="domain" description="GerMN" evidence="2">
    <location>
        <begin position="81"/>
        <end position="165"/>
    </location>
</feature>
<name>A0ABQ4NBY3_9BACL</name>
<keyword evidence="4" id="KW-1185">Reference proteome</keyword>
<evidence type="ECO:0000313" key="3">
    <source>
        <dbReference type="EMBL" id="GIQ65732.1"/>
    </source>
</evidence>
<dbReference type="InterPro" id="IPR019606">
    <property type="entry name" value="GerMN"/>
</dbReference>
<dbReference type="EMBL" id="BOVJ01000147">
    <property type="protein sequence ID" value="GIQ65732.1"/>
    <property type="molecule type" value="Genomic_DNA"/>
</dbReference>
<comment type="caution">
    <text evidence="3">The sequence shown here is derived from an EMBL/GenBank/DDBJ whole genome shotgun (WGS) entry which is preliminary data.</text>
</comment>
<dbReference type="Proteomes" id="UP000680304">
    <property type="component" value="Unassembled WGS sequence"/>
</dbReference>
<dbReference type="RefSeq" id="WP_062492813.1">
    <property type="nucleotide sequence ID" value="NZ_BOVJ01000147.1"/>
</dbReference>
<organism evidence="3 4">
    <name type="scientific">Paenibacillus cisolokensis</name>
    <dbReference type="NCBI Taxonomy" id="1658519"/>
    <lineage>
        <taxon>Bacteria</taxon>
        <taxon>Bacillati</taxon>
        <taxon>Bacillota</taxon>
        <taxon>Bacilli</taxon>
        <taxon>Bacillales</taxon>
        <taxon>Paenibacillaceae</taxon>
        <taxon>Paenibacillus</taxon>
    </lineage>
</organism>
<proteinExistence type="predicted"/>
<accession>A0ABQ4NBY3</accession>
<keyword evidence="1" id="KW-0732">Signal</keyword>
<gene>
    <name evidence="3" type="ORF">PACILC2_43000</name>
</gene>
<dbReference type="Pfam" id="PF10646">
    <property type="entry name" value="Germane"/>
    <property type="match status" value="1"/>
</dbReference>
<feature type="signal peptide" evidence="1">
    <location>
        <begin position="1"/>
        <end position="25"/>
    </location>
</feature>
<dbReference type="SMART" id="SM00909">
    <property type="entry name" value="Germane"/>
    <property type="match status" value="1"/>
</dbReference>
<evidence type="ECO:0000259" key="2">
    <source>
        <dbReference type="SMART" id="SM00909"/>
    </source>
</evidence>